<evidence type="ECO:0000256" key="2">
    <source>
        <dbReference type="SAM" id="MobiDB-lite"/>
    </source>
</evidence>
<evidence type="ECO:0000256" key="1">
    <source>
        <dbReference type="PROSITE-ProRule" id="PRU00473"/>
    </source>
</evidence>
<dbReference type="RefSeq" id="WP_158953182.1">
    <property type="nucleotide sequence ID" value="NZ_CP046914.1"/>
</dbReference>
<gene>
    <name evidence="4" type="ORF">FAZ98_20290</name>
</gene>
<dbReference type="PANTHER" id="PTHR30329:SF19">
    <property type="entry name" value="OUTER MEMBRANE PROTEIN, OMPA FAMILY"/>
    <property type="match status" value="1"/>
</dbReference>
<dbReference type="SUPFAM" id="SSF103088">
    <property type="entry name" value="OmpA-like"/>
    <property type="match status" value="1"/>
</dbReference>
<dbReference type="OrthoDB" id="345640at2"/>
<dbReference type="Pfam" id="PF09850">
    <property type="entry name" value="DotU"/>
    <property type="match status" value="1"/>
</dbReference>
<proteinExistence type="predicted"/>
<keyword evidence="5" id="KW-1185">Reference proteome</keyword>
<name>A0A7Z2GLQ2_9BURK</name>
<evidence type="ECO:0000259" key="3">
    <source>
        <dbReference type="PROSITE" id="PS51123"/>
    </source>
</evidence>
<evidence type="ECO:0000313" key="4">
    <source>
        <dbReference type="EMBL" id="QGZ64080.1"/>
    </source>
</evidence>
<dbReference type="PANTHER" id="PTHR30329">
    <property type="entry name" value="STATOR ELEMENT OF FLAGELLAR MOTOR COMPLEX"/>
    <property type="match status" value="1"/>
</dbReference>
<feature type="domain" description="OmpA-like" evidence="3">
    <location>
        <begin position="336"/>
        <end position="458"/>
    </location>
</feature>
<reference evidence="4 5" key="1">
    <citation type="submission" date="2019-12" db="EMBL/GenBank/DDBJ databases">
        <title>Paraburkholderia acidiphila 7Q-K02 sp. nov and Paraburkholderia acidisoli DHF22 sp. nov., two strains isolated from forest soil.</title>
        <authorList>
            <person name="Gao Z."/>
            <person name="Qiu L."/>
        </authorList>
    </citation>
    <scope>NUCLEOTIDE SEQUENCE [LARGE SCALE GENOMIC DNA]</scope>
    <source>
        <strain evidence="4 5">DHF22</strain>
    </source>
</reference>
<feature type="region of interest" description="Disordered" evidence="2">
    <location>
        <begin position="224"/>
        <end position="250"/>
    </location>
</feature>
<feature type="compositionally biased region" description="Basic and acidic residues" evidence="2">
    <location>
        <begin position="239"/>
        <end position="250"/>
    </location>
</feature>
<dbReference type="InterPro" id="IPR050330">
    <property type="entry name" value="Bact_OuterMem_StrucFunc"/>
</dbReference>
<keyword evidence="1" id="KW-0472">Membrane</keyword>
<protein>
    <submittedName>
        <fullName evidence="4">OmpA family protein</fullName>
    </submittedName>
</protein>
<dbReference type="InterPro" id="IPR038522">
    <property type="entry name" value="T4/T6SS_DotU_sf"/>
</dbReference>
<dbReference type="Pfam" id="PF00691">
    <property type="entry name" value="OmpA"/>
    <property type="match status" value="1"/>
</dbReference>
<accession>A0A7Z2GLQ2</accession>
<dbReference type="InterPro" id="IPR006665">
    <property type="entry name" value="OmpA-like"/>
</dbReference>
<dbReference type="Gene3D" id="3.30.1330.60">
    <property type="entry name" value="OmpA-like domain"/>
    <property type="match status" value="1"/>
</dbReference>
<dbReference type="AlphaFoldDB" id="A0A7Z2GLQ2"/>
<dbReference type="NCBIfam" id="TIGR03349">
    <property type="entry name" value="IV_VI_DotU"/>
    <property type="match status" value="1"/>
</dbReference>
<dbReference type="InterPro" id="IPR036737">
    <property type="entry name" value="OmpA-like_sf"/>
</dbReference>
<dbReference type="Proteomes" id="UP000433577">
    <property type="component" value="Chromosome 2"/>
</dbReference>
<evidence type="ECO:0000313" key="5">
    <source>
        <dbReference type="Proteomes" id="UP000433577"/>
    </source>
</evidence>
<dbReference type="KEGG" id="pacs:FAZ98_20290"/>
<dbReference type="Gene3D" id="1.25.40.590">
    <property type="entry name" value="Type IV / VI secretion system, DotU"/>
    <property type="match status" value="1"/>
</dbReference>
<dbReference type="CDD" id="cd07185">
    <property type="entry name" value="OmpA_C-like"/>
    <property type="match status" value="1"/>
</dbReference>
<dbReference type="EMBL" id="CP046914">
    <property type="protein sequence ID" value="QGZ64080.1"/>
    <property type="molecule type" value="Genomic_DNA"/>
</dbReference>
<dbReference type="PROSITE" id="PS51123">
    <property type="entry name" value="OMPA_2"/>
    <property type="match status" value="1"/>
</dbReference>
<dbReference type="InterPro" id="IPR017732">
    <property type="entry name" value="T4/T6SS_DotU"/>
</dbReference>
<sequence length="458" mass="49052">MKPTGPTQGYAGSAEVAPSYAARVRAAERAGQPLLEAARPLLQALRDTPAELTPDAVLARRQWLLSEARLFERVCAGLRVPRADADTARYCLCSALDEAAMQTAWGHGGSSGDEWSANGIATTLGYDRQGGDRVFALIEAATREPDRHADLLAVLQQIIESGFAGRYRFATDGAAKLGAVRARLGVTERSQANSERARPKAREAEARRSFVDEALANLLAACEEPRKPPRPEPSVRAPTHHEAAKLGAKDKAEDVPFAMRRATPRASEPRRHSVNAFIVGLLVAALLAASCYAAWRWTHHDDVPTDTAAIATLAHAIEAALPYEFANQAITIDARADHRAFALRVEGMFAPGKAVLTPSAETTIGEIGKAIAASASPLRVRLIGHTDNLPFESKTGLSNEALSTLRAQTVMKQLADAGVALDTMSASGSGEASPLDDNRTLEGRARNRRVEIVVESRQ</sequence>
<organism evidence="4 5">
    <name type="scientific">Paraburkholderia acidisoli</name>
    <dbReference type="NCBI Taxonomy" id="2571748"/>
    <lineage>
        <taxon>Bacteria</taxon>
        <taxon>Pseudomonadati</taxon>
        <taxon>Pseudomonadota</taxon>
        <taxon>Betaproteobacteria</taxon>
        <taxon>Burkholderiales</taxon>
        <taxon>Burkholderiaceae</taxon>
        <taxon>Paraburkholderia</taxon>
    </lineage>
</organism>
<dbReference type="GO" id="GO:0016020">
    <property type="term" value="C:membrane"/>
    <property type="evidence" value="ECO:0007669"/>
    <property type="project" value="UniProtKB-UniRule"/>
</dbReference>